<accession>A0AAV7S3V5</accession>
<organism evidence="2 3">
    <name type="scientific">Pleurodeles waltl</name>
    <name type="common">Iberian ribbed newt</name>
    <dbReference type="NCBI Taxonomy" id="8319"/>
    <lineage>
        <taxon>Eukaryota</taxon>
        <taxon>Metazoa</taxon>
        <taxon>Chordata</taxon>
        <taxon>Craniata</taxon>
        <taxon>Vertebrata</taxon>
        <taxon>Euteleostomi</taxon>
        <taxon>Amphibia</taxon>
        <taxon>Batrachia</taxon>
        <taxon>Caudata</taxon>
        <taxon>Salamandroidea</taxon>
        <taxon>Salamandridae</taxon>
        <taxon>Pleurodelinae</taxon>
        <taxon>Pleurodeles</taxon>
    </lineage>
</organism>
<dbReference type="Proteomes" id="UP001066276">
    <property type="component" value="Chromosome 5"/>
</dbReference>
<feature type="compositionally biased region" description="Basic and acidic residues" evidence="1">
    <location>
        <begin position="195"/>
        <end position="206"/>
    </location>
</feature>
<gene>
    <name evidence="2" type="ORF">NDU88_011113</name>
</gene>
<feature type="compositionally biased region" description="Basic and acidic residues" evidence="1">
    <location>
        <begin position="110"/>
        <end position="119"/>
    </location>
</feature>
<dbReference type="AlphaFoldDB" id="A0AAV7S3V5"/>
<comment type="caution">
    <text evidence="2">The sequence shown here is derived from an EMBL/GenBank/DDBJ whole genome shotgun (WGS) entry which is preliminary data.</text>
</comment>
<keyword evidence="3" id="KW-1185">Reference proteome</keyword>
<dbReference type="EMBL" id="JANPWB010000009">
    <property type="protein sequence ID" value="KAJ1158425.1"/>
    <property type="molecule type" value="Genomic_DNA"/>
</dbReference>
<feature type="compositionally biased region" description="Basic and acidic residues" evidence="1">
    <location>
        <begin position="225"/>
        <end position="246"/>
    </location>
</feature>
<reference evidence="2" key="1">
    <citation type="journal article" date="2022" name="bioRxiv">
        <title>Sequencing and chromosome-scale assembly of the giantPleurodeles waltlgenome.</title>
        <authorList>
            <person name="Brown T."/>
            <person name="Elewa A."/>
            <person name="Iarovenko S."/>
            <person name="Subramanian E."/>
            <person name="Araus A.J."/>
            <person name="Petzold A."/>
            <person name="Susuki M."/>
            <person name="Suzuki K.-i.T."/>
            <person name="Hayashi T."/>
            <person name="Toyoda A."/>
            <person name="Oliveira C."/>
            <person name="Osipova E."/>
            <person name="Leigh N.D."/>
            <person name="Simon A."/>
            <person name="Yun M.H."/>
        </authorList>
    </citation>
    <scope>NUCLEOTIDE SEQUENCE</scope>
    <source>
        <strain evidence="2">20211129_DDA</strain>
        <tissue evidence="2">Liver</tissue>
    </source>
</reference>
<evidence type="ECO:0000256" key="1">
    <source>
        <dbReference type="SAM" id="MobiDB-lite"/>
    </source>
</evidence>
<sequence>MPWRRPAAILSEAGGVRRETSSTRRGHGTTPPCTLCSLPAYQGVPPHPRPKQRPQGPGPLRPLPSAEQCRHHGGTRALPASRRVAAARAPSPQASRGRPLASTGGLCGSREVRRRDPRDITYSTSCSCDGSDQADPHTIITCAVSAPGSTEATQGDPLPIGSLPRPRENDAVKGVVPPIQGGREGIQRWRSRVPTGERKEEQRRTTEEEDTKDAWNPLQESGPEPESRSLRTRRRDEDRWPRGAHE</sequence>
<name>A0AAV7S3V5_PLEWA</name>
<evidence type="ECO:0000313" key="2">
    <source>
        <dbReference type="EMBL" id="KAJ1158425.1"/>
    </source>
</evidence>
<feature type="compositionally biased region" description="Low complexity" evidence="1">
    <location>
        <begin position="76"/>
        <end position="99"/>
    </location>
</feature>
<protein>
    <submittedName>
        <fullName evidence="2">Uncharacterized protein</fullName>
    </submittedName>
</protein>
<proteinExistence type="predicted"/>
<feature type="compositionally biased region" description="Polar residues" evidence="1">
    <location>
        <begin position="121"/>
        <end position="130"/>
    </location>
</feature>
<feature type="region of interest" description="Disordered" evidence="1">
    <location>
        <begin position="1"/>
        <end position="246"/>
    </location>
</feature>
<evidence type="ECO:0000313" key="3">
    <source>
        <dbReference type="Proteomes" id="UP001066276"/>
    </source>
</evidence>